<protein>
    <submittedName>
        <fullName evidence="2">Uncharacterized protein</fullName>
    </submittedName>
</protein>
<dbReference type="EMBL" id="MU004188">
    <property type="protein sequence ID" value="KAF2496496.1"/>
    <property type="molecule type" value="Genomic_DNA"/>
</dbReference>
<sequence length="357" mass="39767">MALYNATWASLRLPNPRGRGRHAKESAPPFTTIRDVALVICTSHGHTPCFHFRQPRSSLSSSLQPLSSPHTVAMGPPVQHSSTEAADDGGGKEESNNNEKTADKKTEDDQVMDDKTNDGGDSNNVPVEDLYAISLTVADLENPFIHKLQNFRQSLSNHSILEGMAEHYVQEHKDMLARLHTVLNLHPAQVLCDCRPNQGEIIQETRGKVVTGTTKHVETFRHANETLKELRIRLRQDPTNDQKVLSIFVDAMLYGLDLGTISRYTFEKDVLALAAKGPILPNLDAISFRYLCSITTAEDLLVAVVKLLESILTHYRLCSFCRALIHHCVQKGISAAGSRYHLKVFQSLSEHVDARDF</sequence>
<dbReference type="Proteomes" id="UP000799750">
    <property type="component" value="Unassembled WGS sequence"/>
</dbReference>
<dbReference type="OrthoDB" id="10657972at2759"/>
<name>A0A6A6QWA7_9PEZI</name>
<organism evidence="2 3">
    <name type="scientific">Lophium mytilinum</name>
    <dbReference type="NCBI Taxonomy" id="390894"/>
    <lineage>
        <taxon>Eukaryota</taxon>
        <taxon>Fungi</taxon>
        <taxon>Dikarya</taxon>
        <taxon>Ascomycota</taxon>
        <taxon>Pezizomycotina</taxon>
        <taxon>Dothideomycetes</taxon>
        <taxon>Pleosporomycetidae</taxon>
        <taxon>Mytilinidiales</taxon>
        <taxon>Mytilinidiaceae</taxon>
        <taxon>Lophium</taxon>
    </lineage>
</organism>
<evidence type="ECO:0000256" key="1">
    <source>
        <dbReference type="SAM" id="MobiDB-lite"/>
    </source>
</evidence>
<keyword evidence="3" id="KW-1185">Reference proteome</keyword>
<accession>A0A6A6QWA7</accession>
<feature type="compositionally biased region" description="Low complexity" evidence="1">
    <location>
        <begin position="55"/>
        <end position="69"/>
    </location>
</feature>
<feature type="region of interest" description="Disordered" evidence="1">
    <location>
        <begin position="55"/>
        <end position="126"/>
    </location>
</feature>
<gene>
    <name evidence="2" type="ORF">BU16DRAFT_539026</name>
</gene>
<proteinExistence type="predicted"/>
<dbReference type="AlphaFoldDB" id="A0A6A6QWA7"/>
<evidence type="ECO:0000313" key="3">
    <source>
        <dbReference type="Proteomes" id="UP000799750"/>
    </source>
</evidence>
<evidence type="ECO:0000313" key="2">
    <source>
        <dbReference type="EMBL" id="KAF2496496.1"/>
    </source>
</evidence>
<reference evidence="2" key="1">
    <citation type="journal article" date="2020" name="Stud. Mycol.">
        <title>101 Dothideomycetes genomes: a test case for predicting lifestyles and emergence of pathogens.</title>
        <authorList>
            <person name="Haridas S."/>
            <person name="Albert R."/>
            <person name="Binder M."/>
            <person name="Bloem J."/>
            <person name="Labutti K."/>
            <person name="Salamov A."/>
            <person name="Andreopoulos B."/>
            <person name="Baker S."/>
            <person name="Barry K."/>
            <person name="Bills G."/>
            <person name="Bluhm B."/>
            <person name="Cannon C."/>
            <person name="Castanera R."/>
            <person name="Culley D."/>
            <person name="Daum C."/>
            <person name="Ezra D."/>
            <person name="Gonzalez J."/>
            <person name="Henrissat B."/>
            <person name="Kuo A."/>
            <person name="Liang C."/>
            <person name="Lipzen A."/>
            <person name="Lutzoni F."/>
            <person name="Magnuson J."/>
            <person name="Mondo S."/>
            <person name="Nolan M."/>
            <person name="Ohm R."/>
            <person name="Pangilinan J."/>
            <person name="Park H.-J."/>
            <person name="Ramirez L."/>
            <person name="Alfaro M."/>
            <person name="Sun H."/>
            <person name="Tritt A."/>
            <person name="Yoshinaga Y."/>
            <person name="Zwiers L.-H."/>
            <person name="Turgeon B."/>
            <person name="Goodwin S."/>
            <person name="Spatafora J."/>
            <person name="Crous P."/>
            <person name="Grigoriev I."/>
        </authorList>
    </citation>
    <scope>NUCLEOTIDE SEQUENCE</scope>
    <source>
        <strain evidence="2">CBS 269.34</strain>
    </source>
</reference>
<feature type="region of interest" description="Disordered" evidence="1">
    <location>
        <begin position="1"/>
        <end position="28"/>
    </location>
</feature>
<feature type="compositionally biased region" description="Basic and acidic residues" evidence="1">
    <location>
        <begin position="89"/>
        <end position="118"/>
    </location>
</feature>